<dbReference type="InterPro" id="IPR036390">
    <property type="entry name" value="WH_DNA-bd_sf"/>
</dbReference>
<sequence>MSKMNVHVGGARDMGKRFLSAWNRAQAAERVDERHVTFLSLEEMLAALSPKRLEVLRHLHREGADSVKALALALNRDYKRVHEDVAILENAGLVVRENGRLGAPWDALTAEVSL</sequence>
<evidence type="ECO:0008006" key="3">
    <source>
        <dbReference type="Google" id="ProtNLM"/>
    </source>
</evidence>
<name>A0A6S7BPB4_9BURK</name>
<proteinExistence type="predicted"/>
<organism evidence="1 2">
    <name type="scientific">Pararobbsia alpina</name>
    <dbReference type="NCBI Taxonomy" id="621374"/>
    <lineage>
        <taxon>Bacteria</taxon>
        <taxon>Pseudomonadati</taxon>
        <taxon>Pseudomonadota</taxon>
        <taxon>Betaproteobacteria</taxon>
        <taxon>Burkholderiales</taxon>
        <taxon>Burkholderiaceae</taxon>
        <taxon>Pararobbsia</taxon>
    </lineage>
</organism>
<protein>
    <recommendedName>
        <fullName evidence="3">HTH marR-type domain-containing protein</fullName>
    </recommendedName>
</protein>
<dbReference type="Proteomes" id="UP000494115">
    <property type="component" value="Unassembled WGS sequence"/>
</dbReference>
<gene>
    <name evidence="1" type="ORF">LMG28138_05975</name>
</gene>
<dbReference type="InterPro" id="IPR036388">
    <property type="entry name" value="WH-like_DNA-bd_sf"/>
</dbReference>
<dbReference type="AlphaFoldDB" id="A0A6S7BPB4"/>
<accession>A0A6S7BPB4</accession>
<reference evidence="1 2" key="1">
    <citation type="submission" date="2020-04" db="EMBL/GenBank/DDBJ databases">
        <authorList>
            <person name="De Canck E."/>
        </authorList>
    </citation>
    <scope>NUCLEOTIDE SEQUENCE [LARGE SCALE GENOMIC DNA]</scope>
    <source>
        <strain evidence="1 2">LMG 28138</strain>
    </source>
</reference>
<dbReference type="Gene3D" id="1.10.10.10">
    <property type="entry name" value="Winged helix-like DNA-binding domain superfamily/Winged helix DNA-binding domain"/>
    <property type="match status" value="1"/>
</dbReference>
<evidence type="ECO:0000313" key="2">
    <source>
        <dbReference type="Proteomes" id="UP000494115"/>
    </source>
</evidence>
<dbReference type="SUPFAM" id="SSF46785">
    <property type="entry name" value="Winged helix' DNA-binding domain"/>
    <property type="match status" value="1"/>
</dbReference>
<dbReference type="Pfam" id="PF25212">
    <property type="entry name" value="HVO_A0114"/>
    <property type="match status" value="1"/>
</dbReference>
<dbReference type="EMBL" id="CADIKM010000111">
    <property type="protein sequence ID" value="CAB3807836.1"/>
    <property type="molecule type" value="Genomic_DNA"/>
</dbReference>
<evidence type="ECO:0000313" key="1">
    <source>
        <dbReference type="EMBL" id="CAB3807836.1"/>
    </source>
</evidence>
<keyword evidence="2" id="KW-1185">Reference proteome</keyword>